<dbReference type="STRING" id="568860.SAMN05421811_10852"/>
<protein>
    <submittedName>
        <fullName evidence="3">NAD(P)-dependent dehydrogenase, short-chain alcohol dehydrogenase family</fullName>
    </submittedName>
</protein>
<dbReference type="Pfam" id="PF13561">
    <property type="entry name" value="adh_short_C2"/>
    <property type="match status" value="1"/>
</dbReference>
<proteinExistence type="inferred from homology"/>
<comment type="similarity">
    <text evidence="1">Belongs to the short-chain dehydrogenases/reductases (SDR) family.</text>
</comment>
<evidence type="ECO:0000313" key="3">
    <source>
        <dbReference type="EMBL" id="SEU24188.1"/>
    </source>
</evidence>
<evidence type="ECO:0000256" key="1">
    <source>
        <dbReference type="ARBA" id="ARBA00006484"/>
    </source>
</evidence>
<dbReference type="PROSITE" id="PS00061">
    <property type="entry name" value="ADH_SHORT"/>
    <property type="match status" value="1"/>
</dbReference>
<gene>
    <name evidence="3" type="ORF">SAMN05421811_10852</name>
</gene>
<dbReference type="CDD" id="cd05233">
    <property type="entry name" value="SDR_c"/>
    <property type="match status" value="1"/>
</dbReference>
<evidence type="ECO:0000256" key="2">
    <source>
        <dbReference type="ARBA" id="ARBA00023002"/>
    </source>
</evidence>
<keyword evidence="2" id="KW-0560">Oxidoreductase</keyword>
<accession>A0A1I0KHX8</accession>
<dbReference type="Proteomes" id="UP000199361">
    <property type="component" value="Unassembled WGS sequence"/>
</dbReference>
<dbReference type="AlphaFoldDB" id="A0A1I0KHX8"/>
<dbReference type="GO" id="GO:0016491">
    <property type="term" value="F:oxidoreductase activity"/>
    <property type="evidence" value="ECO:0007669"/>
    <property type="project" value="UniProtKB-KW"/>
</dbReference>
<keyword evidence="4" id="KW-1185">Reference proteome</keyword>
<dbReference type="FunFam" id="3.40.50.720:FF:000084">
    <property type="entry name" value="Short-chain dehydrogenase reductase"/>
    <property type="match status" value="1"/>
</dbReference>
<dbReference type="Gene3D" id="3.40.50.720">
    <property type="entry name" value="NAD(P)-binding Rossmann-like Domain"/>
    <property type="match status" value="1"/>
</dbReference>
<sequence length="262" mass="27135">MHDRPHTDLKEHLDADFTGKVVIVTGAGSGIGRAAARAFARAGSHVLGVARRGRSLEETAAGHPRIAVHAADLRDSYAPQGVIDAAISLWGGVDVLVNNAGATKVMPLGEVTADGIADLFALNVTAPSLLAGAALPYLRVRRGTIVNVSSTYGHRPLPGAAHYAASKAALEQLTRSWALELAGEGIRVNALAPGPTESQALAAAGLPETVVAQIKLDEAARIPLGRRGEPDEVATWILRLADPAATWLTGQILTVDGGLELT</sequence>
<dbReference type="PANTHER" id="PTHR43975:SF2">
    <property type="entry name" value="EG:BACR7A4.14 PROTEIN-RELATED"/>
    <property type="match status" value="1"/>
</dbReference>
<dbReference type="EMBL" id="FOHX01000008">
    <property type="protein sequence ID" value="SEU24188.1"/>
    <property type="molecule type" value="Genomic_DNA"/>
</dbReference>
<dbReference type="InterPro" id="IPR036291">
    <property type="entry name" value="NAD(P)-bd_dom_sf"/>
</dbReference>
<name>A0A1I0KHX8_9ACTN</name>
<dbReference type="InterPro" id="IPR002347">
    <property type="entry name" value="SDR_fam"/>
</dbReference>
<dbReference type="PRINTS" id="PR00081">
    <property type="entry name" value="GDHRDH"/>
</dbReference>
<evidence type="ECO:0000313" key="4">
    <source>
        <dbReference type="Proteomes" id="UP000199361"/>
    </source>
</evidence>
<organism evidence="3 4">
    <name type="scientific">Nonomuraea wenchangensis</name>
    <dbReference type="NCBI Taxonomy" id="568860"/>
    <lineage>
        <taxon>Bacteria</taxon>
        <taxon>Bacillati</taxon>
        <taxon>Actinomycetota</taxon>
        <taxon>Actinomycetes</taxon>
        <taxon>Streptosporangiales</taxon>
        <taxon>Streptosporangiaceae</taxon>
        <taxon>Nonomuraea</taxon>
    </lineage>
</organism>
<dbReference type="PRINTS" id="PR00080">
    <property type="entry name" value="SDRFAMILY"/>
</dbReference>
<dbReference type="SUPFAM" id="SSF51735">
    <property type="entry name" value="NAD(P)-binding Rossmann-fold domains"/>
    <property type="match status" value="1"/>
</dbReference>
<dbReference type="PANTHER" id="PTHR43975">
    <property type="entry name" value="ZGC:101858"/>
    <property type="match status" value="1"/>
</dbReference>
<dbReference type="InterPro" id="IPR020904">
    <property type="entry name" value="Sc_DH/Rdtase_CS"/>
</dbReference>
<reference evidence="3 4" key="1">
    <citation type="submission" date="2016-10" db="EMBL/GenBank/DDBJ databases">
        <authorList>
            <person name="de Groot N.N."/>
        </authorList>
    </citation>
    <scope>NUCLEOTIDE SEQUENCE [LARGE SCALE GENOMIC DNA]</scope>
    <source>
        <strain evidence="3 4">CGMCC 4.5598</strain>
    </source>
</reference>